<protein>
    <submittedName>
        <fullName evidence="2">Uncharacterized protein</fullName>
    </submittedName>
</protein>
<feature type="compositionally biased region" description="Basic residues" evidence="1">
    <location>
        <begin position="105"/>
        <end position="117"/>
    </location>
</feature>
<reference evidence="2" key="1">
    <citation type="submission" date="2016-10" db="EMBL/GenBank/DDBJ databases">
        <authorList>
            <person name="de Groot N.N."/>
        </authorList>
    </citation>
    <scope>NUCLEOTIDE SEQUENCE</scope>
</reference>
<dbReference type="AlphaFoldDB" id="A0A1W1D4R3"/>
<name>A0A1W1D4R3_9ZZZZ</name>
<sequence>MGASQKTIESGKRLRYVRALERFHKSIVSYLSNNPEPSYEVFLKKVKNGMKYLQRVEEVQLYKGELQDLQNLVKLILSYQENSADILKIQDEIIYRSNQLEKSKNAKRYKKDKHVKSKYKDWES</sequence>
<organism evidence="2">
    <name type="scientific">hydrothermal vent metagenome</name>
    <dbReference type="NCBI Taxonomy" id="652676"/>
    <lineage>
        <taxon>unclassified sequences</taxon>
        <taxon>metagenomes</taxon>
        <taxon>ecological metagenomes</taxon>
    </lineage>
</organism>
<feature type="region of interest" description="Disordered" evidence="1">
    <location>
        <begin position="105"/>
        <end position="124"/>
    </location>
</feature>
<dbReference type="EMBL" id="FPHP01000044">
    <property type="protein sequence ID" value="SFV75604.1"/>
    <property type="molecule type" value="Genomic_DNA"/>
</dbReference>
<accession>A0A1W1D4R3</accession>
<gene>
    <name evidence="2" type="ORF">MNB_SM-3-1019</name>
</gene>
<evidence type="ECO:0000313" key="2">
    <source>
        <dbReference type="EMBL" id="SFV75604.1"/>
    </source>
</evidence>
<proteinExistence type="predicted"/>
<evidence type="ECO:0000256" key="1">
    <source>
        <dbReference type="SAM" id="MobiDB-lite"/>
    </source>
</evidence>